<evidence type="ECO:0000313" key="3">
    <source>
        <dbReference type="Proteomes" id="UP000236752"/>
    </source>
</evidence>
<evidence type="ECO:0000256" key="1">
    <source>
        <dbReference type="SAM" id="Phobius"/>
    </source>
</evidence>
<keyword evidence="1" id="KW-0812">Transmembrane</keyword>
<keyword evidence="3" id="KW-1185">Reference proteome</keyword>
<dbReference type="AlphaFoldDB" id="A0A1H6AJC3"/>
<gene>
    <name evidence="2" type="ORF">SAMN04488045_2991</name>
</gene>
<organism evidence="2 3">
    <name type="scientific">Thalassococcus halodurans</name>
    <dbReference type="NCBI Taxonomy" id="373675"/>
    <lineage>
        <taxon>Bacteria</taxon>
        <taxon>Pseudomonadati</taxon>
        <taxon>Pseudomonadota</taxon>
        <taxon>Alphaproteobacteria</taxon>
        <taxon>Rhodobacterales</taxon>
        <taxon>Roseobacteraceae</taxon>
        <taxon>Thalassococcus</taxon>
    </lineage>
</organism>
<feature type="transmembrane region" description="Helical" evidence="1">
    <location>
        <begin position="20"/>
        <end position="39"/>
    </location>
</feature>
<dbReference type="RefSeq" id="WP_103911302.1">
    <property type="nucleotide sequence ID" value="NZ_FNUZ01000005.1"/>
</dbReference>
<dbReference type="Proteomes" id="UP000236752">
    <property type="component" value="Unassembled WGS sequence"/>
</dbReference>
<evidence type="ECO:0008006" key="4">
    <source>
        <dbReference type="Google" id="ProtNLM"/>
    </source>
</evidence>
<accession>A0A1H6AJC3</accession>
<evidence type="ECO:0000313" key="2">
    <source>
        <dbReference type="EMBL" id="SEG48839.1"/>
    </source>
</evidence>
<proteinExistence type="predicted"/>
<name>A0A1H6AJC3_9RHOB</name>
<protein>
    <recommendedName>
        <fullName evidence="4">Tripartite ATP-independent transporter, DctQ component</fullName>
    </recommendedName>
</protein>
<keyword evidence="1" id="KW-0472">Membrane</keyword>
<dbReference type="EMBL" id="FNUZ01000005">
    <property type="protein sequence ID" value="SEG48839.1"/>
    <property type="molecule type" value="Genomic_DNA"/>
</dbReference>
<feature type="transmembrane region" description="Helical" evidence="1">
    <location>
        <begin position="101"/>
        <end position="124"/>
    </location>
</feature>
<keyword evidence="1" id="KW-1133">Transmembrane helix</keyword>
<reference evidence="2 3" key="1">
    <citation type="submission" date="2016-10" db="EMBL/GenBank/DDBJ databases">
        <authorList>
            <person name="de Groot N.N."/>
        </authorList>
    </citation>
    <scope>NUCLEOTIDE SEQUENCE [LARGE SCALE GENOMIC DNA]</scope>
    <source>
        <strain evidence="2 3">DSM 26915</strain>
    </source>
</reference>
<dbReference type="OrthoDB" id="7868759at2"/>
<sequence length="136" mass="15341">MSGIFDIIASTEFRNTMYGLSIVCLILAVGVAIVAMVFYGRARETEGVPKEQEKWVLLFATWRDSLIITLLYTSESIVYRFSEFSGLSEVISGRIYLFSPVVQPVFSLITSVLIFMIVVTRVIAISRWLGSQKDTR</sequence>